<dbReference type="Proteomes" id="UP000203589">
    <property type="component" value="Chromosome"/>
</dbReference>
<dbReference type="InterPro" id="IPR054209">
    <property type="entry name" value="DUF6916"/>
</dbReference>
<gene>
    <name evidence="2" type="ORF">ANTHELSMS3_01902</name>
</gene>
<dbReference type="KEGG" id="aht:ANTHELSMS3_01902"/>
<keyword evidence="3" id="KW-1185">Reference proteome</keyword>
<accession>A0A222E315</accession>
<evidence type="ECO:0000313" key="2">
    <source>
        <dbReference type="EMBL" id="ASP20587.1"/>
    </source>
</evidence>
<sequence length="100" mass="10503">MDIATLTPEQFEPLIGQPVSVATSQGELALTVVSVAPHSGDSRPDAAVRTGFTVTLSGPQSPMLEQGAWEITLPGVGAAALFLSPFDQTDTATRYEIIFN</sequence>
<organism evidence="2 3">
    <name type="scientific">Antarctobacter heliothermus</name>
    <dbReference type="NCBI Taxonomy" id="74033"/>
    <lineage>
        <taxon>Bacteria</taxon>
        <taxon>Pseudomonadati</taxon>
        <taxon>Pseudomonadota</taxon>
        <taxon>Alphaproteobacteria</taxon>
        <taxon>Rhodobacterales</taxon>
        <taxon>Roseobacteraceae</taxon>
        <taxon>Antarctobacter</taxon>
    </lineage>
</organism>
<dbReference type="OrthoDB" id="7858156at2"/>
<proteinExistence type="predicted"/>
<evidence type="ECO:0000313" key="3">
    <source>
        <dbReference type="Proteomes" id="UP000203589"/>
    </source>
</evidence>
<evidence type="ECO:0000259" key="1">
    <source>
        <dbReference type="Pfam" id="PF21880"/>
    </source>
</evidence>
<dbReference type="AlphaFoldDB" id="A0A222E315"/>
<dbReference type="EMBL" id="CP022540">
    <property type="protein sequence ID" value="ASP20587.1"/>
    <property type="molecule type" value="Genomic_DNA"/>
</dbReference>
<reference evidence="2 3" key="1">
    <citation type="submission" date="2017-07" db="EMBL/GenBank/DDBJ databases">
        <title>Genome Sequence of Antarctobacter heliothermus Strain SMS3 Isolated from a culture of the Diatom Skeletonema marinoi.</title>
        <authorList>
            <person name="Topel M."/>
            <person name="Pinder M.I.M."/>
            <person name="Johansson O.N."/>
            <person name="Kourtchenko O."/>
            <person name="Godhe A."/>
            <person name="Clarke A.K."/>
        </authorList>
    </citation>
    <scope>NUCLEOTIDE SEQUENCE [LARGE SCALE GENOMIC DNA]</scope>
    <source>
        <strain evidence="2 3">SMS3</strain>
    </source>
</reference>
<feature type="domain" description="DUF6916" evidence="1">
    <location>
        <begin position="6"/>
        <end position="99"/>
    </location>
</feature>
<dbReference type="RefSeq" id="WP_094034634.1">
    <property type="nucleotide sequence ID" value="NZ_CP022540.1"/>
</dbReference>
<protein>
    <recommendedName>
        <fullName evidence="1">DUF6916 domain-containing protein</fullName>
    </recommendedName>
</protein>
<dbReference type="Pfam" id="PF21880">
    <property type="entry name" value="DUF6916"/>
    <property type="match status" value="1"/>
</dbReference>
<name>A0A222E315_9RHOB</name>